<dbReference type="PANTHER" id="PTHR30126">
    <property type="entry name" value="HTH-TYPE TRANSCRIPTIONAL REGULATOR"/>
    <property type="match status" value="1"/>
</dbReference>
<protein>
    <submittedName>
        <fullName evidence="6">LysR family transcriptional regulator</fullName>
    </submittedName>
</protein>
<evidence type="ECO:0000256" key="3">
    <source>
        <dbReference type="ARBA" id="ARBA00023125"/>
    </source>
</evidence>
<dbReference type="GO" id="GO:0000976">
    <property type="term" value="F:transcription cis-regulatory region binding"/>
    <property type="evidence" value="ECO:0007669"/>
    <property type="project" value="TreeGrafter"/>
</dbReference>
<gene>
    <name evidence="6" type="ORF">CAL28_03805</name>
</gene>
<dbReference type="Gene3D" id="3.40.190.10">
    <property type="entry name" value="Periplasmic binding protein-like II"/>
    <property type="match status" value="2"/>
</dbReference>
<evidence type="ECO:0000313" key="6">
    <source>
        <dbReference type="EMBL" id="OZI66855.1"/>
    </source>
</evidence>
<dbReference type="InterPro" id="IPR000847">
    <property type="entry name" value="LysR_HTH_N"/>
</dbReference>
<comment type="similarity">
    <text evidence="1">Belongs to the LysR transcriptional regulatory family.</text>
</comment>
<dbReference type="GO" id="GO:0003700">
    <property type="term" value="F:DNA-binding transcription factor activity"/>
    <property type="evidence" value="ECO:0007669"/>
    <property type="project" value="InterPro"/>
</dbReference>
<name>A0A261UYV6_9BORD</name>
<keyword evidence="3" id="KW-0238">DNA-binding</keyword>
<reference evidence="7" key="1">
    <citation type="submission" date="2017-05" db="EMBL/GenBank/DDBJ databases">
        <title>Complete and WGS of Bordetella genogroups.</title>
        <authorList>
            <person name="Spilker T."/>
            <person name="Lipuma J."/>
        </authorList>
    </citation>
    <scope>NUCLEOTIDE SEQUENCE [LARGE SCALE GENOMIC DNA]</scope>
    <source>
        <strain evidence="7">AU8856</strain>
    </source>
</reference>
<organism evidence="6 7">
    <name type="scientific">Bordetella genomosp. 11</name>
    <dbReference type="NCBI Taxonomy" id="1416808"/>
    <lineage>
        <taxon>Bacteria</taxon>
        <taxon>Pseudomonadati</taxon>
        <taxon>Pseudomonadota</taxon>
        <taxon>Betaproteobacteria</taxon>
        <taxon>Burkholderiales</taxon>
        <taxon>Alcaligenaceae</taxon>
        <taxon>Bordetella</taxon>
    </lineage>
</organism>
<dbReference type="EMBL" id="NEVS01000001">
    <property type="protein sequence ID" value="OZI66855.1"/>
    <property type="molecule type" value="Genomic_DNA"/>
</dbReference>
<sequence length="302" mass="32259">MNIRDLEAFLAVVETGSIVGASARLHVTQPGITRRIQNLEERLGATLLDRQSKPLKPTAAGRQAYEHGRQVLRSLGDLMAGVSPGGELRRELRIGVVPYLSETALVGPLDRLRGDYPKLSLRMVSAWSPSLVEQVAHGALDAAVVCLPDGAPVPEGLAGDELGVQRVLLVAAASLDVPNPADLAMLANYPWVMNENGCGFRAYIRNRFEAQGLHLDIAAEVQSAELRLSLVARGMGIGIVTPAAFAANPGRDDVRIIDTPAFAPQVRAWLLYRPPVGQLARPLAVFRAALVDALDLPASIVA</sequence>
<dbReference type="PROSITE" id="PS50931">
    <property type="entry name" value="HTH_LYSR"/>
    <property type="match status" value="1"/>
</dbReference>
<dbReference type="SUPFAM" id="SSF53850">
    <property type="entry name" value="Periplasmic binding protein-like II"/>
    <property type="match status" value="1"/>
</dbReference>
<dbReference type="CDD" id="cd05466">
    <property type="entry name" value="PBP2_LTTR_substrate"/>
    <property type="match status" value="1"/>
</dbReference>
<dbReference type="Gene3D" id="1.10.10.10">
    <property type="entry name" value="Winged helix-like DNA-binding domain superfamily/Winged helix DNA-binding domain"/>
    <property type="match status" value="1"/>
</dbReference>
<dbReference type="OrthoDB" id="9815174at2"/>
<dbReference type="Pfam" id="PF00126">
    <property type="entry name" value="HTH_1"/>
    <property type="match status" value="1"/>
</dbReference>
<dbReference type="InterPro" id="IPR005119">
    <property type="entry name" value="LysR_subst-bd"/>
</dbReference>
<dbReference type="FunFam" id="1.10.10.10:FF:000001">
    <property type="entry name" value="LysR family transcriptional regulator"/>
    <property type="match status" value="1"/>
</dbReference>
<dbReference type="RefSeq" id="WP_094840055.1">
    <property type="nucleotide sequence ID" value="NZ_NEVS01000001.1"/>
</dbReference>
<dbReference type="InterPro" id="IPR036388">
    <property type="entry name" value="WH-like_DNA-bd_sf"/>
</dbReference>
<keyword evidence="2" id="KW-0805">Transcription regulation</keyword>
<proteinExistence type="inferred from homology"/>
<dbReference type="Pfam" id="PF03466">
    <property type="entry name" value="LysR_substrate"/>
    <property type="match status" value="1"/>
</dbReference>
<evidence type="ECO:0000256" key="2">
    <source>
        <dbReference type="ARBA" id="ARBA00023015"/>
    </source>
</evidence>
<dbReference type="AlphaFoldDB" id="A0A261UYV6"/>
<comment type="caution">
    <text evidence="6">The sequence shown here is derived from an EMBL/GenBank/DDBJ whole genome shotgun (WGS) entry which is preliminary data.</text>
</comment>
<feature type="domain" description="HTH lysR-type" evidence="5">
    <location>
        <begin position="1"/>
        <end position="58"/>
    </location>
</feature>
<keyword evidence="4" id="KW-0804">Transcription</keyword>
<keyword evidence="7" id="KW-1185">Reference proteome</keyword>
<accession>A0A261UYV6</accession>
<evidence type="ECO:0000256" key="4">
    <source>
        <dbReference type="ARBA" id="ARBA00023163"/>
    </source>
</evidence>
<evidence type="ECO:0000313" key="7">
    <source>
        <dbReference type="Proteomes" id="UP000215767"/>
    </source>
</evidence>
<evidence type="ECO:0000256" key="1">
    <source>
        <dbReference type="ARBA" id="ARBA00009437"/>
    </source>
</evidence>
<dbReference type="PANTHER" id="PTHR30126:SF39">
    <property type="entry name" value="HTH-TYPE TRANSCRIPTIONAL REGULATOR CYSL"/>
    <property type="match status" value="1"/>
</dbReference>
<dbReference type="Proteomes" id="UP000215767">
    <property type="component" value="Unassembled WGS sequence"/>
</dbReference>
<dbReference type="InterPro" id="IPR036390">
    <property type="entry name" value="WH_DNA-bd_sf"/>
</dbReference>
<dbReference type="PRINTS" id="PR00039">
    <property type="entry name" value="HTHLYSR"/>
</dbReference>
<evidence type="ECO:0000259" key="5">
    <source>
        <dbReference type="PROSITE" id="PS50931"/>
    </source>
</evidence>
<dbReference type="SUPFAM" id="SSF46785">
    <property type="entry name" value="Winged helix' DNA-binding domain"/>
    <property type="match status" value="1"/>
</dbReference>